<keyword evidence="2" id="KW-1185">Reference proteome</keyword>
<name>A0ACC2CM64_DIPCM</name>
<dbReference type="EMBL" id="CM055100">
    <property type="protein sequence ID" value="KAJ7543104.1"/>
    <property type="molecule type" value="Genomic_DNA"/>
</dbReference>
<reference evidence="2" key="1">
    <citation type="journal article" date="2024" name="Proc. Natl. Acad. Sci. U.S.A.">
        <title>Extraordinary preservation of gene collinearity over three hundred million years revealed in homosporous lycophytes.</title>
        <authorList>
            <person name="Li C."/>
            <person name="Wickell D."/>
            <person name="Kuo L.Y."/>
            <person name="Chen X."/>
            <person name="Nie B."/>
            <person name="Liao X."/>
            <person name="Peng D."/>
            <person name="Ji J."/>
            <person name="Jenkins J."/>
            <person name="Williams M."/>
            <person name="Shu S."/>
            <person name="Plott C."/>
            <person name="Barry K."/>
            <person name="Rajasekar S."/>
            <person name="Grimwood J."/>
            <person name="Han X."/>
            <person name="Sun S."/>
            <person name="Hou Z."/>
            <person name="He W."/>
            <person name="Dai G."/>
            <person name="Sun C."/>
            <person name="Schmutz J."/>
            <person name="Leebens-Mack J.H."/>
            <person name="Li F.W."/>
            <person name="Wang L."/>
        </authorList>
    </citation>
    <scope>NUCLEOTIDE SEQUENCE [LARGE SCALE GENOMIC DNA]</scope>
    <source>
        <strain evidence="2">cv. PW_Plant_1</strain>
    </source>
</reference>
<accession>A0ACC2CM64</accession>
<dbReference type="Proteomes" id="UP001162992">
    <property type="component" value="Chromosome 9"/>
</dbReference>
<gene>
    <name evidence="1" type="ORF">O6H91_09G025200</name>
</gene>
<sequence>MGKKRETEEVVVIESEEEQEELDESNEPASKKQKGESKAVVKKKAVKASLNAEFLGEPVPEAEAAQRWPHRYPEHYPRKADNSKDNKRNPENSGEEAEEPIACSAHYLQAQVDNTSYNLGDCVTVNSDSGPDYLGRIVEFFKGVDESLWFTSQWFFRSEDTAIGKEEAKKHEKKRIFYSEVKDNNPLDCLTGKIKVVYVPSARTFNGAKSLPSCDYYYDMGYNYAYSTFYDLPADAGAASSDEASTVCNEVNAIQTASDQSDQKSETETCSDNSSISKSDLSLLDLYSGCGGMSTGLSMGASLSGVNLLTRWAIDLNENACKSLRFNHPETEVRNEAADDFLALIKEWRKLCQKYVEPDDCFDINIRKRTRGGVPNAHLANGRIKNAAKNEEESSSDDSKKPGKGVFEVEKLVGVRWVGSLEKKKKGLEFKVRWKGYGEVDDTWEPIDNLSDCQERLRDFVIEGKRKQILPLPGDVDVICGGPPCQGASGFNRYRNATAPLDDPRNHQMVVYMDIVNFLKPRFILMENVVDILKFCGGLLGRYALSRLVNMHYQAKLGMLVAGCYGLPQFRMRVFLWGACPTEKLPPFPMPTHDVVVRGNIPADWERNVVAYDETHHPELQKALVLGDALSDLPAVENSERRDEMEYLKAPITDFQQYIRLAKEALNGAVPSKRKKQKQILFDHRPLELNVDDYQRTCRIPKKKGANFRNLEGVRVRLDKTVELDQDVKRVYLPSGKPLVPDYAISFVGGRSTKPFGRLWWDETVPTVVGRAEPHNQIILHPEQDRVLTIRENARLQGFPDYYKLFGSVKQRYVQVGNAVAVPVARALGYALGLAVQQQCPGDLVMELPHNFPQSLMAAYKQVPNEIAVDVEEQS</sequence>
<proteinExistence type="predicted"/>
<evidence type="ECO:0000313" key="2">
    <source>
        <dbReference type="Proteomes" id="UP001162992"/>
    </source>
</evidence>
<evidence type="ECO:0000313" key="1">
    <source>
        <dbReference type="EMBL" id="KAJ7543104.1"/>
    </source>
</evidence>
<protein>
    <submittedName>
        <fullName evidence="1">Uncharacterized protein</fullName>
    </submittedName>
</protein>
<comment type="caution">
    <text evidence="1">The sequence shown here is derived from an EMBL/GenBank/DDBJ whole genome shotgun (WGS) entry which is preliminary data.</text>
</comment>
<organism evidence="1 2">
    <name type="scientific">Diphasiastrum complanatum</name>
    <name type="common">Issler's clubmoss</name>
    <name type="synonym">Lycopodium complanatum</name>
    <dbReference type="NCBI Taxonomy" id="34168"/>
    <lineage>
        <taxon>Eukaryota</taxon>
        <taxon>Viridiplantae</taxon>
        <taxon>Streptophyta</taxon>
        <taxon>Embryophyta</taxon>
        <taxon>Tracheophyta</taxon>
        <taxon>Lycopodiopsida</taxon>
        <taxon>Lycopodiales</taxon>
        <taxon>Lycopodiaceae</taxon>
        <taxon>Lycopodioideae</taxon>
        <taxon>Diphasiastrum</taxon>
    </lineage>
</organism>